<evidence type="ECO:0000313" key="2">
    <source>
        <dbReference type="Proteomes" id="UP001595841"/>
    </source>
</evidence>
<dbReference type="EMBL" id="JBHSCL010000004">
    <property type="protein sequence ID" value="MFC4219397.1"/>
    <property type="molecule type" value="Genomic_DNA"/>
</dbReference>
<accession>A0ABV8PH99</accession>
<protein>
    <submittedName>
        <fullName evidence="1">Uncharacterized protein</fullName>
    </submittedName>
</protein>
<keyword evidence="2" id="KW-1185">Reference proteome</keyword>
<name>A0ABV8PH99_9FLAO</name>
<dbReference type="RefSeq" id="WP_379762787.1">
    <property type="nucleotide sequence ID" value="NZ_JBHSCL010000004.1"/>
</dbReference>
<reference evidence="2" key="1">
    <citation type="journal article" date="2019" name="Int. J. Syst. Evol. Microbiol.">
        <title>The Global Catalogue of Microorganisms (GCM) 10K type strain sequencing project: providing services to taxonomists for standard genome sequencing and annotation.</title>
        <authorList>
            <consortium name="The Broad Institute Genomics Platform"/>
            <consortium name="The Broad Institute Genome Sequencing Center for Infectious Disease"/>
            <person name="Wu L."/>
            <person name="Ma J."/>
        </authorList>
    </citation>
    <scope>NUCLEOTIDE SEQUENCE [LARGE SCALE GENOMIC DNA]</scope>
    <source>
        <strain evidence="2">CGMCC 1.15774</strain>
    </source>
</reference>
<proteinExistence type="predicted"/>
<sequence>MLGYFLFTGVFDMIFGKNEEAPYYQSNPTKIIDKSVHHHYHDNRKINVDGKEFKSMIGDEDGQENYQKEG</sequence>
<dbReference type="Proteomes" id="UP001595841">
    <property type="component" value="Unassembled WGS sequence"/>
</dbReference>
<evidence type="ECO:0000313" key="1">
    <source>
        <dbReference type="EMBL" id="MFC4219397.1"/>
    </source>
</evidence>
<comment type="caution">
    <text evidence="1">The sequence shown here is derived from an EMBL/GenBank/DDBJ whole genome shotgun (WGS) entry which is preliminary data.</text>
</comment>
<organism evidence="1 2">
    <name type="scientific">Flagellimonas marina</name>
    <dbReference type="NCBI Taxonomy" id="1775168"/>
    <lineage>
        <taxon>Bacteria</taxon>
        <taxon>Pseudomonadati</taxon>
        <taxon>Bacteroidota</taxon>
        <taxon>Flavobacteriia</taxon>
        <taxon>Flavobacteriales</taxon>
        <taxon>Flavobacteriaceae</taxon>
        <taxon>Flagellimonas</taxon>
    </lineage>
</organism>
<gene>
    <name evidence="1" type="ORF">ACFOWS_04595</name>
</gene>